<comment type="pathway">
    <text evidence="3">Protein modification; protein ubiquitination.</text>
</comment>
<evidence type="ECO:0000256" key="10">
    <source>
        <dbReference type="ARBA" id="ARBA00022737"/>
    </source>
</evidence>
<dbReference type="Proteomes" id="UP001071777">
    <property type="component" value="Unassembled WGS sequence"/>
</dbReference>
<dbReference type="PANTHER" id="PTHR12389:SF0">
    <property type="entry name" value="E3 UBIQUITIN-PROTEIN LIGASE LISTERIN"/>
    <property type="match status" value="1"/>
</dbReference>
<comment type="catalytic activity">
    <reaction evidence="1">
        <text>S-ubiquitinyl-[E2 ubiquitin-conjugating enzyme]-L-cysteine + [acceptor protein]-L-lysine = [E2 ubiquitin-conjugating enzyme]-L-cysteine + N(6)-ubiquitinyl-[acceptor protein]-L-lysine.</text>
        <dbReference type="EC" id="2.3.2.27"/>
    </reaction>
</comment>
<evidence type="ECO:0000256" key="9">
    <source>
        <dbReference type="ARBA" id="ARBA00022723"/>
    </source>
</evidence>
<dbReference type="Pfam" id="PF23009">
    <property type="entry name" value="UBC_like"/>
    <property type="match status" value="1"/>
</dbReference>
<evidence type="ECO:0000256" key="6">
    <source>
        <dbReference type="ARBA" id="ARBA00017157"/>
    </source>
</evidence>
<dbReference type="Pfam" id="PF13639">
    <property type="entry name" value="zf-RING_2"/>
    <property type="match status" value="1"/>
</dbReference>
<dbReference type="InterPro" id="IPR011016">
    <property type="entry name" value="Znf_RING-CH"/>
</dbReference>
<dbReference type="Gene3D" id="1.25.10.10">
    <property type="entry name" value="Leucine-rich Repeat Variant"/>
    <property type="match status" value="1"/>
</dbReference>
<dbReference type="InterPro" id="IPR039804">
    <property type="entry name" value="RING-CH-C4HC3_LTN1"/>
</dbReference>
<keyword evidence="11 14" id="KW-0863">Zinc-finger</keyword>
<keyword evidence="10" id="KW-0677">Repeat</keyword>
<evidence type="ECO:0000256" key="4">
    <source>
        <dbReference type="ARBA" id="ARBA00007997"/>
    </source>
</evidence>
<dbReference type="SUPFAM" id="SSF57850">
    <property type="entry name" value="RING/U-box"/>
    <property type="match status" value="1"/>
</dbReference>
<keyword evidence="9" id="KW-0479">Metal-binding</keyword>
<dbReference type="InterPro" id="IPR001841">
    <property type="entry name" value="Znf_RING"/>
</dbReference>
<dbReference type="InterPro" id="IPR011989">
    <property type="entry name" value="ARM-like"/>
</dbReference>
<dbReference type="InterPro" id="IPR054478">
    <property type="entry name" value="LTN1_UBC"/>
</dbReference>
<dbReference type="PROSITE" id="PS50089">
    <property type="entry name" value="ZF_RING_2"/>
    <property type="match status" value="1"/>
</dbReference>
<evidence type="ECO:0000256" key="13">
    <source>
        <dbReference type="ARBA" id="ARBA00022833"/>
    </source>
</evidence>
<dbReference type="SMART" id="SM00744">
    <property type="entry name" value="RINGv"/>
    <property type="match status" value="1"/>
</dbReference>
<dbReference type="Gene3D" id="3.30.40.10">
    <property type="entry name" value="Zinc/RING finger domain, C3HC4 (zinc finger)"/>
    <property type="match status" value="1"/>
</dbReference>
<evidence type="ECO:0000313" key="17">
    <source>
        <dbReference type="Proteomes" id="UP001071777"/>
    </source>
</evidence>
<dbReference type="InterPro" id="IPR039795">
    <property type="entry name" value="LTN1/Rkr1"/>
</dbReference>
<evidence type="ECO:0000256" key="14">
    <source>
        <dbReference type="PROSITE-ProRule" id="PRU00175"/>
    </source>
</evidence>
<keyword evidence="12" id="KW-0833">Ubl conjugation pathway</keyword>
<comment type="similarity">
    <text evidence="4">Belongs to the LTN1 family.</text>
</comment>
<evidence type="ECO:0000256" key="8">
    <source>
        <dbReference type="ARBA" id="ARBA00022679"/>
    </source>
</evidence>
<evidence type="ECO:0000256" key="2">
    <source>
        <dbReference type="ARBA" id="ARBA00004514"/>
    </source>
</evidence>
<evidence type="ECO:0000256" key="11">
    <source>
        <dbReference type="ARBA" id="ARBA00022771"/>
    </source>
</evidence>
<keyword evidence="13" id="KW-0862">Zinc</keyword>
<gene>
    <name evidence="16" type="ORF">OJ252_2222</name>
</gene>
<dbReference type="SUPFAM" id="SSF48371">
    <property type="entry name" value="ARM repeat"/>
    <property type="match status" value="1"/>
</dbReference>
<accession>A0ABQ8P671</accession>
<comment type="caution">
    <text evidence="16">The sequence shown here is derived from an EMBL/GenBank/DDBJ whole genome shotgun (WGS) entry which is preliminary data.</text>
</comment>
<protein>
    <recommendedName>
        <fullName evidence="6">E3 ubiquitin-protein ligase listerin</fullName>
        <ecNumber evidence="5">2.3.2.27</ecNumber>
    </recommendedName>
</protein>
<dbReference type="EC" id="2.3.2.27" evidence="5"/>
<reference evidence="16" key="1">
    <citation type="submission" date="2022-10" db="EMBL/GenBank/DDBJ databases">
        <title>Adaptive evolution leads to modifications in subtelomeric GC content in a zoonotic Cryptosporidium species.</title>
        <authorList>
            <person name="Li J."/>
            <person name="Feng Y."/>
            <person name="Xiao L."/>
        </authorList>
    </citation>
    <scope>NUCLEOTIDE SEQUENCE</scope>
    <source>
        <strain evidence="16">25894</strain>
    </source>
</reference>
<evidence type="ECO:0000256" key="1">
    <source>
        <dbReference type="ARBA" id="ARBA00000900"/>
    </source>
</evidence>
<name>A0ABQ8P671_9CRYT</name>
<sequence length="2154" mass="246900">MAKGKFKSSINSSKAISLLGESKAGVATSLWGIFSEFNVQSNSSDALHTNEQLNISSLHPSFVPMFTNMSKKDGLTRMKGLVLFKEELSLLLQSPNPELDWEPVLSNFTYIYIRIGVYDSDVKIRKLSNECLSLLHKIVGGRKLEKFCKLFFPALWLSCNDIKQDVSKSALECLDGLVRGDKSEKMVKLISFCFEPMFDLFGRLLSCNVKGIKGELNANVSSQSEEEELFDRIISISLSSICKVMKTLHGSSNSLASLCIASHLIFTSLPPGVNTLFENSNKYMFNTLQMGCLWKFISNNYSSVIRVEAILLLTYSISIIYDQFTQKSPEITDTFYDYIPSPPKAFTDSLKCLSDSSNSNVQTVSPRLVSAFSKLFPRIWKHGPCKLFGSPTKYFAKNLFMCLNNPNQISCHSLFSELPYIISYIPFEVLLGEFSNISNEVSLMKEIVKKTDFYFKSFNEFMVFLHESIKSNNLPILCLIPLGIISHLVKFSVDPNNDSSKIVLGTPNSTLLNCSLEAYYTILLHFLHKKFLSIDENLSQLREFLLEYYSKLIWTPIILSVTIEKAVSGSISSSVYYKAQFKINEQFSNMMIDSIKYHSWAIDQCKERNLDNCISNLNDFLTGYWTRLYMDQLNRDQSHPTGHFETQDSYRIVIFLEICSVLNKHDPEFVDNVLQWLRNTSNETFVYINLLDGNKSGNCEFETIISKLRLINKAITDVIIKPIYEEEESYQQVADLFLQIFEDFVQIVLKTPLDANYKKVHITYNVLENIFLPLILVTPNLKLSHSSVLEKMITVIHSNMDTFTFVTIESLLFKLLEANELFLSRTFIEVICRDFPPIKTDLLERISKMLVINRNNRLQVNNLNSNYRSTNLAHEKPHILDLQDFYINFFIALSETPLVKESRSLTDFLKGLIILLLRPAFETSSMSKLILSEMSQLKTLISNFTNNIDADSKEFIAELLYLLIYSNNDIWFEDLNALNVITPIVDSIYLKSHEIINSKYQDEMDKLSQVLLFQAFNIGDEINSSKLSDHKLALLVDRNLNGASNIPNYYNGRDGKYKFLFEGMVKILMCMTPLLTDKNACLKDDLFQTGFKIRKFIRIYSEVARPSSLEPRYDVLDDQNDSNISHWLIIYTLQHLFISGEANKLLLDSKELTLGNDIILHLFESNESVQENEGIKSLIHEFSEYLAINYINSVAHFKQIINSIWFSYDGDNTSESRLMMNLARDFFVYLFELIIDQENLSSMYISVITDHINSNFLERGSIPLFLALVQIKNKGISLPTTYTDISRRLLSDLEIELKEVSRTDHDYLRTSRLAMCIQPIIVELETLGEVETNMVCIISFIDDLTEELSKLNIVKELNVFGLYKLCNLLSTLIELLLEYLKVHIQDGVIQDNIELEYQYGSLEISKLMIKLSSTIHYLVGKVFEVSISEINNIKIANILDDYSVSIQNLVLSALRLSSNIYKRLDLNSDEEIPDDLRFTSITIQLETNILSTFDKFLGLFSTVLLSKNSTAVHVGLRIFLEQILLLRNSENVGEMWILAILESKLGTIKGNAMEISKLLTTNSLQLHSFVLLILKEHNWYNTQYEYPDLSSAIASIGRLDEFIREYLILKNEDDDLDDIEYQGQEDQLEFLQESFNPTMNNLETSVRPESSFSTSDFDSENFEKGIEVIASHWRRLVGPSLAQQLLETYFSTINITYYGQVEGMTSAEGVDQSKSLSSMLLDVSQRLGCWNFILPKLISEDFVICTDKENPNIQTIEKNLTPCIESLLELKPIVIGEAIKEKHIDLRSQTENDLLPSRLEDEDIAICQPLQYFVKGRNLSELLLDEMVLKDTTFSGLRELLDAPDVFSITQQTIKLSLIHVLVELSFQTLVILEDRIRIEETNQTIHGNSEDIINIQTNWVSLFRNSSNAERRKLLTASLEEVLQLDPKSNTGTMVWDSGNIFFTWLLATRIILSLTTYFPRILREIWQCNSNKKAQVILQKLVINYFSPTIIPIEFSHIPCIIDKISNTERKVTFDHNISSRTIKISYSERGFSATLSFTFSQHHPLVIPKVNIPNVVGISKKQNSNWLISVIKAVRYKNVTHAILTWVNNLSLYLDGIEDCLICYSIVHPQYRSLPRKRCNTCNNIFHSECIYKWFRTSNKATCPLCISIMH</sequence>
<evidence type="ECO:0000256" key="3">
    <source>
        <dbReference type="ARBA" id="ARBA00004906"/>
    </source>
</evidence>
<evidence type="ECO:0000256" key="12">
    <source>
        <dbReference type="ARBA" id="ARBA00022786"/>
    </source>
</evidence>
<keyword evidence="17" id="KW-1185">Reference proteome</keyword>
<organism evidence="16 17">
    <name type="scientific">Cryptosporidium canis</name>
    <dbReference type="NCBI Taxonomy" id="195482"/>
    <lineage>
        <taxon>Eukaryota</taxon>
        <taxon>Sar</taxon>
        <taxon>Alveolata</taxon>
        <taxon>Apicomplexa</taxon>
        <taxon>Conoidasida</taxon>
        <taxon>Coccidia</taxon>
        <taxon>Eucoccidiorida</taxon>
        <taxon>Eimeriorina</taxon>
        <taxon>Cryptosporidiidae</taxon>
        <taxon>Cryptosporidium</taxon>
    </lineage>
</organism>
<evidence type="ECO:0000313" key="16">
    <source>
        <dbReference type="EMBL" id="KAJ1609409.1"/>
    </source>
</evidence>
<evidence type="ECO:0000256" key="7">
    <source>
        <dbReference type="ARBA" id="ARBA00022490"/>
    </source>
</evidence>
<comment type="subcellular location">
    <subcellularLocation>
        <location evidence="2">Cytoplasm</location>
        <location evidence="2">Cytosol</location>
    </subcellularLocation>
</comment>
<keyword evidence="8" id="KW-0808">Transferase</keyword>
<dbReference type="InterPro" id="IPR013083">
    <property type="entry name" value="Znf_RING/FYVE/PHD"/>
</dbReference>
<dbReference type="InterPro" id="IPR054476">
    <property type="entry name" value="Ltn1_N"/>
</dbReference>
<evidence type="ECO:0000259" key="15">
    <source>
        <dbReference type="PROSITE" id="PS50089"/>
    </source>
</evidence>
<evidence type="ECO:0000256" key="5">
    <source>
        <dbReference type="ARBA" id="ARBA00012483"/>
    </source>
</evidence>
<dbReference type="EMBL" id="JAPCXB010000082">
    <property type="protein sequence ID" value="KAJ1609409.1"/>
    <property type="molecule type" value="Genomic_DNA"/>
</dbReference>
<feature type="domain" description="RING-type" evidence="15">
    <location>
        <begin position="2103"/>
        <end position="2149"/>
    </location>
</feature>
<dbReference type="CDD" id="cd16491">
    <property type="entry name" value="RING-CH-C4HC3_LTN1"/>
    <property type="match status" value="1"/>
</dbReference>
<dbReference type="PANTHER" id="PTHR12389">
    <property type="entry name" value="ZINC FINGER PROTEIN 294"/>
    <property type="match status" value="1"/>
</dbReference>
<keyword evidence="7" id="KW-0963">Cytoplasm</keyword>
<dbReference type="Pfam" id="PF22958">
    <property type="entry name" value="Ltn1_1st"/>
    <property type="match status" value="1"/>
</dbReference>
<proteinExistence type="inferred from homology"/>
<dbReference type="InterPro" id="IPR016024">
    <property type="entry name" value="ARM-type_fold"/>
</dbReference>